<dbReference type="HAMAP" id="MF_02033">
    <property type="entry name" value="FtsA"/>
    <property type="match status" value="1"/>
</dbReference>
<reference evidence="8 9" key="1">
    <citation type="submission" date="2015-01" db="EMBL/GenBank/DDBJ databases">
        <title>Draft genome sequence of Rickettsia monacensis strain IrR/Munich.</title>
        <authorList>
            <person name="Felsheim R.F."/>
            <person name="Johnson S.L."/>
            <person name="Kurtti T.J."/>
            <person name="Munderloh U.G."/>
        </authorList>
    </citation>
    <scope>NUCLEOTIDE SEQUENCE [LARGE SCALE GENOMIC DNA]</scope>
    <source>
        <strain evidence="8 9">IrR/Munich</strain>
    </source>
</reference>
<dbReference type="PANTHER" id="PTHR32432:SF4">
    <property type="entry name" value="CELL DIVISION PROTEIN FTSA"/>
    <property type="match status" value="1"/>
</dbReference>
<dbReference type="InterPro" id="IPR003494">
    <property type="entry name" value="SHS2_FtsA"/>
</dbReference>
<gene>
    <name evidence="5 8" type="primary">ftsA</name>
    <name evidence="8" type="ORF">RMONA_04030</name>
</gene>
<comment type="function">
    <text evidence="5 6">Cell division protein that is involved in the assembly of the Z ring. May serve as a membrane anchor for the Z ring.</text>
</comment>
<evidence type="ECO:0000256" key="2">
    <source>
        <dbReference type="ARBA" id="ARBA00022618"/>
    </source>
</evidence>
<feature type="domain" description="SHS2" evidence="7">
    <location>
        <begin position="8"/>
        <end position="193"/>
    </location>
</feature>
<dbReference type="InterPro" id="IPR020823">
    <property type="entry name" value="Cell_div_FtsA"/>
</dbReference>
<dbReference type="InterPro" id="IPR050696">
    <property type="entry name" value="FtsA/MreB"/>
</dbReference>
<comment type="similarity">
    <text evidence="5 6">Belongs to the FtsA/MreB family.</text>
</comment>
<evidence type="ECO:0000313" key="8">
    <source>
        <dbReference type="EMBL" id="CEO17192.1"/>
    </source>
</evidence>
<dbReference type="Pfam" id="PF02491">
    <property type="entry name" value="SHS2_FTSA"/>
    <property type="match status" value="1"/>
</dbReference>
<dbReference type="AlphaFoldDB" id="A0A0B7IZ48"/>
<evidence type="ECO:0000256" key="4">
    <source>
        <dbReference type="ARBA" id="ARBA00023306"/>
    </source>
</evidence>
<dbReference type="GO" id="GO:0043093">
    <property type="term" value="P:FtsZ-dependent cytokinesis"/>
    <property type="evidence" value="ECO:0007669"/>
    <property type="project" value="UniProtKB-UniRule"/>
</dbReference>
<dbReference type="STRING" id="109232.RMONA_04030"/>
<dbReference type="NCBIfam" id="TIGR01174">
    <property type="entry name" value="ftsA"/>
    <property type="match status" value="1"/>
</dbReference>
<evidence type="ECO:0000256" key="6">
    <source>
        <dbReference type="PIRNR" id="PIRNR003101"/>
    </source>
</evidence>
<evidence type="ECO:0000256" key="3">
    <source>
        <dbReference type="ARBA" id="ARBA00023136"/>
    </source>
</evidence>
<dbReference type="Pfam" id="PF14450">
    <property type="entry name" value="FtsA"/>
    <property type="match status" value="1"/>
</dbReference>
<dbReference type="InterPro" id="IPR043129">
    <property type="entry name" value="ATPase_NBD"/>
</dbReference>
<dbReference type="CDD" id="cd24048">
    <property type="entry name" value="ASKHA_NBD_FtsA"/>
    <property type="match status" value="1"/>
</dbReference>
<dbReference type="SMART" id="SM00842">
    <property type="entry name" value="FtsA"/>
    <property type="match status" value="1"/>
</dbReference>
<sequence>MKEKISNFVTLDFGSSKIAVIAAYVSKKGEIKVASQNLHHSKGIKSGVISDLKNAETSIVSAIYALEKDCGKNIKKVILSLSGADTKSYYINYTIKVNGQTVTQQDIKKLLQKALLEFKVKNQEIIHYFPLEFTLDNNSVENPIGMYGRELSCELHIIAASSNMLSNIVQCFAKCHVEVTNITLAIYASAISCLTNDEKNLGSLIIDMGDKTTSFGIFFAGKLIYTGHVNIGSFHISSDIAKVFGIDLVTAEKLKILYGNAIIPLFEKDSIINMDDFQVDTHHNLNTSVTIYKLAEVIRARAEEILSMVKAEYDKATKGQVEVFRVVITGGGSQLRGLKELSNKIFEKQSRIGKPEIIAGFTEDYNPAMYSATIGMLKIHALKQQKEFAHIRLDENSSFFKKAFDWFKENV</sequence>
<organism evidence="8 9">
    <name type="scientific">Rickettsia monacensis</name>
    <dbReference type="NCBI Taxonomy" id="109232"/>
    <lineage>
        <taxon>Bacteria</taxon>
        <taxon>Pseudomonadati</taxon>
        <taxon>Pseudomonadota</taxon>
        <taxon>Alphaproteobacteria</taxon>
        <taxon>Rickettsiales</taxon>
        <taxon>Rickettsiaceae</taxon>
        <taxon>Rickettsieae</taxon>
        <taxon>Rickettsia</taxon>
        <taxon>spotted fever group</taxon>
    </lineage>
</organism>
<dbReference type="EMBL" id="LN794217">
    <property type="protein sequence ID" value="CEO17192.1"/>
    <property type="molecule type" value="Genomic_DNA"/>
</dbReference>
<dbReference type="PIRSF" id="PIRSF003101">
    <property type="entry name" value="FtsA"/>
    <property type="match status" value="1"/>
</dbReference>
<keyword evidence="2 5" id="KW-0132">Cell division</keyword>
<dbReference type="GO" id="GO:0009898">
    <property type="term" value="C:cytoplasmic side of plasma membrane"/>
    <property type="evidence" value="ECO:0007669"/>
    <property type="project" value="UniProtKB-UniRule"/>
</dbReference>
<protein>
    <recommendedName>
        <fullName evidence="5 6">Cell division protein FtsA</fullName>
    </recommendedName>
</protein>
<comment type="subcellular location">
    <subcellularLocation>
        <location evidence="5">Cell membrane</location>
        <topology evidence="5">Peripheral membrane protein</topology>
        <orientation evidence="5">Cytoplasmic side</orientation>
    </subcellularLocation>
    <text evidence="5">Localizes to the Z ring in an FtsZ-dependent manner. Targeted to the membrane through a conserved C-terminal amphipathic helix.</text>
</comment>
<dbReference type="PANTHER" id="PTHR32432">
    <property type="entry name" value="CELL DIVISION PROTEIN FTSA-RELATED"/>
    <property type="match status" value="1"/>
</dbReference>
<dbReference type="Proteomes" id="UP000018149">
    <property type="component" value="Chromosome I"/>
</dbReference>
<keyword evidence="1 5" id="KW-1003">Cell membrane</keyword>
<evidence type="ECO:0000259" key="7">
    <source>
        <dbReference type="SMART" id="SM00842"/>
    </source>
</evidence>
<dbReference type="GO" id="GO:0032153">
    <property type="term" value="C:cell division site"/>
    <property type="evidence" value="ECO:0007669"/>
    <property type="project" value="UniProtKB-UniRule"/>
</dbReference>
<accession>A0A0B7IZ48</accession>
<dbReference type="HOGENOM" id="CLU_037850_3_0_5"/>
<keyword evidence="9" id="KW-1185">Reference proteome</keyword>
<keyword evidence="3 5" id="KW-0472">Membrane</keyword>
<comment type="subunit">
    <text evidence="5">Self-interacts. Interacts with FtsZ.</text>
</comment>
<evidence type="ECO:0000256" key="5">
    <source>
        <dbReference type="HAMAP-Rule" id="MF_02033"/>
    </source>
</evidence>
<dbReference type="Gene3D" id="3.30.1490.110">
    <property type="match status" value="1"/>
</dbReference>
<dbReference type="KEGG" id="rmc:RMONA_04030"/>
<evidence type="ECO:0000256" key="1">
    <source>
        <dbReference type="ARBA" id="ARBA00022475"/>
    </source>
</evidence>
<proteinExistence type="inferred from homology"/>
<dbReference type="Gene3D" id="3.30.420.40">
    <property type="match status" value="1"/>
</dbReference>
<evidence type="ECO:0000313" key="9">
    <source>
        <dbReference type="Proteomes" id="UP000018149"/>
    </source>
</evidence>
<dbReference type="SUPFAM" id="SSF53067">
    <property type="entry name" value="Actin-like ATPase domain"/>
    <property type="match status" value="2"/>
</dbReference>
<keyword evidence="4 5" id="KW-0131">Cell cycle</keyword>
<name>A0A0B7IZ48_9RICK</name>
<dbReference type="RefSeq" id="WP_023507663.1">
    <property type="nucleotide sequence ID" value="NZ_LN794217.1"/>
</dbReference>